<protein>
    <submittedName>
        <fullName evidence="1">Uncharacterized protein</fullName>
    </submittedName>
</protein>
<name>A0A195AX54_9HYME</name>
<dbReference type="EMBL" id="KQ976716">
    <property type="protein sequence ID" value="KYM76828.1"/>
    <property type="molecule type" value="Genomic_DNA"/>
</dbReference>
<proteinExistence type="predicted"/>
<evidence type="ECO:0000313" key="2">
    <source>
        <dbReference type="Proteomes" id="UP000078540"/>
    </source>
</evidence>
<organism evidence="1 2">
    <name type="scientific">Atta colombica</name>
    <dbReference type="NCBI Taxonomy" id="520822"/>
    <lineage>
        <taxon>Eukaryota</taxon>
        <taxon>Metazoa</taxon>
        <taxon>Ecdysozoa</taxon>
        <taxon>Arthropoda</taxon>
        <taxon>Hexapoda</taxon>
        <taxon>Insecta</taxon>
        <taxon>Pterygota</taxon>
        <taxon>Neoptera</taxon>
        <taxon>Endopterygota</taxon>
        <taxon>Hymenoptera</taxon>
        <taxon>Apocrita</taxon>
        <taxon>Aculeata</taxon>
        <taxon>Formicoidea</taxon>
        <taxon>Formicidae</taxon>
        <taxon>Myrmicinae</taxon>
        <taxon>Atta</taxon>
    </lineage>
</organism>
<sequence>DGRHRISTAKCAKRKKRTIRLSTHEIFDPHVCSQMMSAHRVRIKSFLEDDSKKYRIHKCLINSHLPYRCPLLLHYLVTQPGIYPATKVANSQMRITFEVILTSSHFQV</sequence>
<accession>A0A195AX54</accession>
<gene>
    <name evidence="1" type="ORF">ALC53_12717</name>
</gene>
<keyword evidence="2" id="KW-1185">Reference proteome</keyword>
<dbReference type="Proteomes" id="UP000078540">
    <property type="component" value="Unassembled WGS sequence"/>
</dbReference>
<feature type="non-terminal residue" evidence="1">
    <location>
        <position position="1"/>
    </location>
</feature>
<evidence type="ECO:0000313" key="1">
    <source>
        <dbReference type="EMBL" id="KYM76828.1"/>
    </source>
</evidence>
<dbReference type="AlphaFoldDB" id="A0A195AX54"/>
<reference evidence="1 2" key="1">
    <citation type="submission" date="2015-09" db="EMBL/GenBank/DDBJ databases">
        <title>Atta colombica WGS genome.</title>
        <authorList>
            <person name="Nygaard S."/>
            <person name="Hu H."/>
            <person name="Boomsma J."/>
            <person name="Zhang G."/>
        </authorList>
    </citation>
    <scope>NUCLEOTIDE SEQUENCE [LARGE SCALE GENOMIC DNA]</scope>
    <source>
        <strain evidence="1">Treedump-2</strain>
        <tissue evidence="1">Whole body</tissue>
    </source>
</reference>